<keyword evidence="9 10" id="KW-0539">Nucleus</keyword>
<keyword evidence="7" id="KW-0460">Magnesium</keyword>
<evidence type="ECO:0000256" key="2">
    <source>
        <dbReference type="ARBA" id="ARBA00008398"/>
    </source>
</evidence>
<dbReference type="GO" id="GO:0006270">
    <property type="term" value="P:DNA replication initiation"/>
    <property type="evidence" value="ECO:0007669"/>
    <property type="project" value="TreeGrafter"/>
</dbReference>
<dbReference type="GO" id="GO:0005664">
    <property type="term" value="C:nuclear origin of replication recognition complex"/>
    <property type="evidence" value="ECO:0007669"/>
    <property type="project" value="TreeGrafter"/>
</dbReference>
<sequence>MPGRTRQPRAASQRSRLNQLLRGQAQNSKSSKGQIEREDSDDELGDEDIPWTWIYPDNGPLSPVSSNKAPAGSPNAKKRRRDGSPVNQSESTNAKPIGAKIGTFECRIGDAILLKAEGQKAVWVGLAVDFDTIDDEMQARIMWFSNHSEIRNRTKKRTDHLPNELYITPTFDWNPVESINGKADVLSGEAFQAQFPNGVPAKSPKKGKVFLCRRACDIRPARYSEEFNWDDLYHGETTDLEKLKDWVKENTSARSSRKSKDADFEMHVDSSEEGEDGDFDEEASGEDELKAPRTPRKNKKRRRSVTTPRAKPPISKKLLTPSHRKITAKKALTFTPLSLRTLSPAAHLSSPYQIARNRLHVSSVPDSLPCRETEFGTVYAHLHDAITTGSGSCIYISGTPGTGKTATVREVIAQLQVQVEEDELEDFIFLEINGMKITDPHQSYSLLWEAIQGDSEGPARVAPNHALNLLEREFSTPSPRRVPIVVLMDELDQLVTKNQSVMYNFFNWPSMTHSRLIVLAVANTMDLPERTLSNKISSRLGLTRITFPGYTHEQLKKIIESRLEGVPGNIVQPDAIQFAARKVAAVSGDARRALDICRRAVELVEQTNTDAVPPTPSKSGRGNVVGAAAAGPAKVTIQTVIKAINEATHSPLQMYLKSLPLSAKVLLAAILGRMRRSGVNENIMADVIEDAETLVRMTASANVTEALLARDGVSVGDKKEENIFLTPRKGGRAQMYRPGDEDLPRVKGLVSAAMGLAEGGILGLEMGRRGERAGRVRLNIGEEEVKAALKDDPDVGGMGFNG</sequence>
<dbReference type="PROSITE" id="PS51038">
    <property type="entry name" value="BAH"/>
    <property type="match status" value="1"/>
</dbReference>
<dbReference type="CDD" id="cd00009">
    <property type="entry name" value="AAA"/>
    <property type="match status" value="1"/>
</dbReference>
<dbReference type="Gene3D" id="2.30.30.490">
    <property type="match status" value="1"/>
</dbReference>
<feature type="compositionally biased region" description="Polar residues" evidence="11">
    <location>
        <begin position="85"/>
        <end position="94"/>
    </location>
</feature>
<organism evidence="13 14">
    <name type="scientific">Orbilia javanica</name>
    <dbReference type="NCBI Taxonomy" id="47235"/>
    <lineage>
        <taxon>Eukaryota</taxon>
        <taxon>Fungi</taxon>
        <taxon>Dikarya</taxon>
        <taxon>Ascomycota</taxon>
        <taxon>Pezizomycotina</taxon>
        <taxon>Orbiliomycetes</taxon>
        <taxon>Orbiliales</taxon>
        <taxon>Orbiliaceae</taxon>
        <taxon>Orbilia</taxon>
    </lineage>
</organism>
<feature type="domain" description="BAH" evidence="12">
    <location>
        <begin position="104"/>
        <end position="227"/>
    </location>
</feature>
<dbReference type="GO" id="GO:0003688">
    <property type="term" value="F:DNA replication origin binding"/>
    <property type="evidence" value="ECO:0007669"/>
    <property type="project" value="UniProtKB-ARBA"/>
</dbReference>
<dbReference type="InterPro" id="IPR003593">
    <property type="entry name" value="AAA+_ATPase"/>
</dbReference>
<evidence type="ECO:0000256" key="3">
    <source>
        <dbReference type="ARBA" id="ARBA00022705"/>
    </source>
</evidence>
<evidence type="ECO:0000256" key="7">
    <source>
        <dbReference type="ARBA" id="ARBA00022842"/>
    </source>
</evidence>
<dbReference type="SUPFAM" id="SSF82061">
    <property type="entry name" value="BAH domain"/>
    <property type="match status" value="1"/>
</dbReference>
<dbReference type="AlphaFoldDB" id="A0AAN8RER4"/>
<evidence type="ECO:0000256" key="5">
    <source>
        <dbReference type="ARBA" id="ARBA00022741"/>
    </source>
</evidence>
<name>A0AAN8RER4_9PEZI</name>
<dbReference type="Gene3D" id="1.10.8.60">
    <property type="match status" value="1"/>
</dbReference>
<keyword evidence="8 10" id="KW-0238">DNA-binding</keyword>
<reference evidence="13 14" key="1">
    <citation type="submission" date="2019-10" db="EMBL/GenBank/DDBJ databases">
        <authorList>
            <person name="Palmer J.M."/>
        </authorList>
    </citation>
    <scope>NUCLEOTIDE SEQUENCE [LARGE SCALE GENOMIC DNA]</scope>
    <source>
        <strain evidence="13 14">TWF718</strain>
    </source>
</reference>
<dbReference type="InterPro" id="IPR043151">
    <property type="entry name" value="BAH_sf"/>
</dbReference>
<feature type="compositionally biased region" description="Acidic residues" evidence="11">
    <location>
        <begin position="38"/>
        <end position="49"/>
    </location>
</feature>
<keyword evidence="6 10" id="KW-0067">ATP-binding</keyword>
<protein>
    <recommendedName>
        <fullName evidence="10">Origin recognition complex subunit 1</fullName>
    </recommendedName>
</protein>
<proteinExistence type="inferred from homology"/>
<dbReference type="FunFam" id="3.40.50.300:FF:000199">
    <property type="entry name" value="Origin recognition complex subunit 1"/>
    <property type="match status" value="1"/>
</dbReference>
<dbReference type="GO" id="GO:0033314">
    <property type="term" value="P:mitotic DNA replication checkpoint signaling"/>
    <property type="evidence" value="ECO:0007669"/>
    <property type="project" value="TreeGrafter"/>
</dbReference>
<dbReference type="PANTHER" id="PTHR10763">
    <property type="entry name" value="CELL DIVISION CONTROL PROTEIN 6-RELATED"/>
    <property type="match status" value="1"/>
</dbReference>
<accession>A0AAN8RER4</accession>
<evidence type="ECO:0000256" key="6">
    <source>
        <dbReference type="ARBA" id="ARBA00022840"/>
    </source>
</evidence>
<dbReference type="InterPro" id="IPR003959">
    <property type="entry name" value="ATPase_AAA_core"/>
</dbReference>
<dbReference type="GO" id="GO:0005524">
    <property type="term" value="F:ATP binding"/>
    <property type="evidence" value="ECO:0007669"/>
    <property type="project" value="UniProtKB-KW"/>
</dbReference>
<dbReference type="EMBL" id="JAVHNR010000008">
    <property type="protein sequence ID" value="KAK6335261.1"/>
    <property type="molecule type" value="Genomic_DNA"/>
</dbReference>
<comment type="caution">
    <text evidence="13">The sequence shown here is derived from an EMBL/GenBank/DDBJ whole genome shotgun (WGS) entry which is preliminary data.</text>
</comment>
<evidence type="ECO:0000259" key="12">
    <source>
        <dbReference type="PROSITE" id="PS51038"/>
    </source>
</evidence>
<dbReference type="InterPro" id="IPR001025">
    <property type="entry name" value="BAH_dom"/>
</dbReference>
<comment type="subcellular location">
    <subcellularLocation>
        <location evidence="1 10">Nucleus</location>
    </subcellularLocation>
</comment>
<evidence type="ECO:0000256" key="4">
    <source>
        <dbReference type="ARBA" id="ARBA00022723"/>
    </source>
</evidence>
<evidence type="ECO:0000256" key="11">
    <source>
        <dbReference type="SAM" id="MobiDB-lite"/>
    </source>
</evidence>
<dbReference type="PANTHER" id="PTHR10763:SF23">
    <property type="entry name" value="ORIGIN RECOGNITION COMPLEX SUBUNIT 1"/>
    <property type="match status" value="1"/>
</dbReference>
<feature type="region of interest" description="Disordered" evidence="11">
    <location>
        <begin position="1"/>
        <end position="94"/>
    </location>
</feature>
<evidence type="ECO:0000256" key="1">
    <source>
        <dbReference type="ARBA" id="ARBA00004123"/>
    </source>
</evidence>
<keyword evidence="4" id="KW-0479">Metal-binding</keyword>
<feature type="compositionally biased region" description="Basic and acidic residues" evidence="11">
    <location>
        <begin position="258"/>
        <end position="270"/>
    </location>
</feature>
<feature type="compositionally biased region" description="Basic residues" evidence="11">
    <location>
        <begin position="293"/>
        <end position="304"/>
    </location>
</feature>
<evidence type="ECO:0000256" key="9">
    <source>
        <dbReference type="ARBA" id="ARBA00023242"/>
    </source>
</evidence>
<dbReference type="SMART" id="SM00382">
    <property type="entry name" value="AAA"/>
    <property type="match status" value="1"/>
</dbReference>
<dbReference type="GO" id="GO:0003682">
    <property type="term" value="F:chromatin binding"/>
    <property type="evidence" value="ECO:0007669"/>
    <property type="project" value="InterPro"/>
</dbReference>
<comment type="similarity">
    <text evidence="2 10">Belongs to the ORC1 family.</text>
</comment>
<feature type="compositionally biased region" description="Acidic residues" evidence="11">
    <location>
        <begin position="271"/>
        <end position="286"/>
    </location>
</feature>
<comment type="function">
    <text evidence="10">Component of the origin recognition complex (ORC) that binds origins of replication. DNA-binding is ATP-dependent, however specific DNA sequences that define origins of replication have not been identified so far. ORC is required to assemble the pre-replication complex necessary to initiate DNA replication.</text>
</comment>
<dbReference type="GO" id="GO:0046872">
    <property type="term" value="F:metal ion binding"/>
    <property type="evidence" value="ECO:0007669"/>
    <property type="project" value="UniProtKB-KW"/>
</dbReference>
<feature type="compositionally biased region" description="Polar residues" evidence="11">
    <location>
        <begin position="24"/>
        <end position="33"/>
    </location>
</feature>
<dbReference type="InterPro" id="IPR050311">
    <property type="entry name" value="ORC1/CDC6"/>
</dbReference>
<keyword evidence="14" id="KW-1185">Reference proteome</keyword>
<keyword evidence="5 10" id="KW-0547">Nucleotide-binding</keyword>
<evidence type="ECO:0000313" key="13">
    <source>
        <dbReference type="EMBL" id="KAK6335261.1"/>
    </source>
</evidence>
<evidence type="ECO:0000313" key="14">
    <source>
        <dbReference type="Proteomes" id="UP001313282"/>
    </source>
</evidence>
<dbReference type="Proteomes" id="UP001313282">
    <property type="component" value="Unassembled WGS sequence"/>
</dbReference>
<evidence type="ECO:0000256" key="10">
    <source>
        <dbReference type="RuleBase" id="RU365058"/>
    </source>
</evidence>
<dbReference type="Pfam" id="PF00004">
    <property type="entry name" value="AAA"/>
    <property type="match status" value="1"/>
</dbReference>
<dbReference type="Gene3D" id="3.40.50.300">
    <property type="entry name" value="P-loop containing nucleotide triphosphate hydrolases"/>
    <property type="match status" value="1"/>
</dbReference>
<comment type="subunit">
    <text evidence="10">ORC is composed of six subunits.</text>
</comment>
<keyword evidence="3 10" id="KW-0235">DNA replication</keyword>
<feature type="region of interest" description="Disordered" evidence="11">
    <location>
        <begin position="249"/>
        <end position="320"/>
    </location>
</feature>
<dbReference type="SUPFAM" id="SSF52540">
    <property type="entry name" value="P-loop containing nucleoside triphosphate hydrolases"/>
    <property type="match status" value="1"/>
</dbReference>
<dbReference type="InterPro" id="IPR027417">
    <property type="entry name" value="P-loop_NTPase"/>
</dbReference>
<dbReference type="InterPro" id="IPR054425">
    <property type="entry name" value="Cdc6_ORC1-like_ATPase_lid"/>
</dbReference>
<gene>
    <name evidence="13" type="primary">ORC1</name>
    <name evidence="13" type="ORF">TWF718_010695</name>
</gene>
<dbReference type="GO" id="GO:0016887">
    <property type="term" value="F:ATP hydrolysis activity"/>
    <property type="evidence" value="ECO:0007669"/>
    <property type="project" value="InterPro"/>
</dbReference>
<evidence type="ECO:0000256" key="8">
    <source>
        <dbReference type="ARBA" id="ARBA00023125"/>
    </source>
</evidence>
<dbReference type="Pfam" id="PF22606">
    <property type="entry name" value="Cdc6-ORC-like_ATPase_lid"/>
    <property type="match status" value="1"/>
</dbReference>